<evidence type="ECO:0000313" key="3">
    <source>
        <dbReference type="EMBL" id="KIM93472.1"/>
    </source>
</evidence>
<gene>
    <name evidence="3" type="ORF">OIDMADRAFT_61618</name>
</gene>
<dbReference type="PANTHER" id="PTHR35872">
    <property type="entry name" value="INTEGRAL MEMBRANE PROTEIN (AFU_ORTHOLOGUE AFUA_5G07110)"/>
    <property type="match status" value="1"/>
</dbReference>
<evidence type="ECO:0000256" key="2">
    <source>
        <dbReference type="SAM" id="Phobius"/>
    </source>
</evidence>
<feature type="transmembrane region" description="Helical" evidence="2">
    <location>
        <begin position="392"/>
        <end position="414"/>
    </location>
</feature>
<dbReference type="InterPro" id="IPR021369">
    <property type="entry name" value="DUF2985"/>
</dbReference>
<dbReference type="Pfam" id="PF11204">
    <property type="entry name" value="DUF2985"/>
    <property type="match status" value="1"/>
</dbReference>
<protein>
    <submittedName>
        <fullName evidence="3">Uncharacterized protein</fullName>
    </submittedName>
</protein>
<organism evidence="3 4">
    <name type="scientific">Oidiodendron maius (strain Zn)</name>
    <dbReference type="NCBI Taxonomy" id="913774"/>
    <lineage>
        <taxon>Eukaryota</taxon>
        <taxon>Fungi</taxon>
        <taxon>Dikarya</taxon>
        <taxon>Ascomycota</taxon>
        <taxon>Pezizomycotina</taxon>
        <taxon>Leotiomycetes</taxon>
        <taxon>Leotiomycetes incertae sedis</taxon>
        <taxon>Myxotrichaceae</taxon>
        <taxon>Oidiodendron</taxon>
    </lineage>
</organism>
<dbReference type="Proteomes" id="UP000054321">
    <property type="component" value="Unassembled WGS sequence"/>
</dbReference>
<reference evidence="3 4" key="1">
    <citation type="submission" date="2014-04" db="EMBL/GenBank/DDBJ databases">
        <authorList>
            <consortium name="DOE Joint Genome Institute"/>
            <person name="Kuo A."/>
            <person name="Martino E."/>
            <person name="Perotto S."/>
            <person name="Kohler A."/>
            <person name="Nagy L.G."/>
            <person name="Floudas D."/>
            <person name="Copeland A."/>
            <person name="Barry K.W."/>
            <person name="Cichocki N."/>
            <person name="Veneault-Fourrey C."/>
            <person name="LaButti K."/>
            <person name="Lindquist E.A."/>
            <person name="Lipzen A."/>
            <person name="Lundell T."/>
            <person name="Morin E."/>
            <person name="Murat C."/>
            <person name="Sun H."/>
            <person name="Tunlid A."/>
            <person name="Henrissat B."/>
            <person name="Grigoriev I.V."/>
            <person name="Hibbett D.S."/>
            <person name="Martin F."/>
            <person name="Nordberg H.P."/>
            <person name="Cantor M.N."/>
            <person name="Hua S.X."/>
        </authorList>
    </citation>
    <scope>NUCLEOTIDE SEQUENCE [LARGE SCALE GENOMIC DNA]</scope>
    <source>
        <strain evidence="3 4">Zn</strain>
    </source>
</reference>
<evidence type="ECO:0000313" key="4">
    <source>
        <dbReference type="Proteomes" id="UP000054321"/>
    </source>
</evidence>
<evidence type="ECO:0000256" key="1">
    <source>
        <dbReference type="SAM" id="MobiDB-lite"/>
    </source>
</evidence>
<dbReference type="STRING" id="913774.A0A0C3CUS0"/>
<dbReference type="OrthoDB" id="6407410at2759"/>
<feature type="region of interest" description="Disordered" evidence="1">
    <location>
        <begin position="69"/>
        <end position="96"/>
    </location>
</feature>
<keyword evidence="4" id="KW-1185">Reference proteome</keyword>
<proteinExistence type="predicted"/>
<dbReference type="AlphaFoldDB" id="A0A0C3CUS0"/>
<name>A0A0C3CUS0_OIDMZ</name>
<feature type="region of interest" description="Disordered" evidence="1">
    <location>
        <begin position="1"/>
        <end position="38"/>
    </location>
</feature>
<feature type="transmembrane region" description="Helical" evidence="2">
    <location>
        <begin position="363"/>
        <end position="385"/>
    </location>
</feature>
<dbReference type="PANTHER" id="PTHR35872:SF1">
    <property type="entry name" value="ALPHA-L-RHAMNOSIDASE C"/>
    <property type="match status" value="1"/>
</dbReference>
<feature type="compositionally biased region" description="Polar residues" evidence="1">
    <location>
        <begin position="13"/>
        <end position="29"/>
    </location>
</feature>
<dbReference type="InParanoid" id="A0A0C3CUS0"/>
<dbReference type="EMBL" id="KN832895">
    <property type="protein sequence ID" value="KIM93472.1"/>
    <property type="molecule type" value="Genomic_DNA"/>
</dbReference>
<sequence>MAAPAADGRPQGAQASTVPQSSDAGNNYDSGPLGTTDDRFIHSTHRKFLGSSAPLGFFHASGALASSLPSVSDVKKGKYNSDGWSGPGQRRNSQAHRNSDFHILNSSGKQLMTAKVAPRTRPFSVPEPMTEIEITRSEDKETRTRTCRKAESLLVKDNPASEARDLTLSQAVLHDPKVSYANGYQFPPKHTLGKSITIALHAFWKFFLTPFGFIITIYSLNVVAWGGMLFIVLIGGAPAMCHPKCSDIHSKAKVWIEITSQIINALFNVTGLGLIPWRFRDLYYLLKWRIYHDESALRCLAGINRDWFRLQGSQDIPIHFDQKQDSIPSNLSESIFALPIDKTPDPPLTGERAQPTPYWKLDFYIWCYVWNSILQIVLDGIMWGLNRFNRPGWATGLFISLACIVAAAGGFVVFKAGRIVKKVEGVPVSEEDQAILKQMRDLEGTIGDRMQREDTGDEDGL</sequence>
<keyword evidence="2" id="KW-0472">Membrane</keyword>
<reference evidence="4" key="2">
    <citation type="submission" date="2015-01" db="EMBL/GenBank/DDBJ databases">
        <title>Evolutionary Origins and Diversification of the Mycorrhizal Mutualists.</title>
        <authorList>
            <consortium name="DOE Joint Genome Institute"/>
            <consortium name="Mycorrhizal Genomics Consortium"/>
            <person name="Kohler A."/>
            <person name="Kuo A."/>
            <person name="Nagy L.G."/>
            <person name="Floudas D."/>
            <person name="Copeland A."/>
            <person name="Barry K.W."/>
            <person name="Cichocki N."/>
            <person name="Veneault-Fourrey C."/>
            <person name="LaButti K."/>
            <person name="Lindquist E.A."/>
            <person name="Lipzen A."/>
            <person name="Lundell T."/>
            <person name="Morin E."/>
            <person name="Murat C."/>
            <person name="Riley R."/>
            <person name="Ohm R."/>
            <person name="Sun H."/>
            <person name="Tunlid A."/>
            <person name="Henrissat B."/>
            <person name="Grigoriev I.V."/>
            <person name="Hibbett D.S."/>
            <person name="Martin F."/>
        </authorList>
    </citation>
    <scope>NUCLEOTIDE SEQUENCE [LARGE SCALE GENOMIC DNA]</scope>
    <source>
        <strain evidence="4">Zn</strain>
    </source>
</reference>
<dbReference type="HOGENOM" id="CLU_031135_1_0_1"/>
<keyword evidence="2" id="KW-1133">Transmembrane helix</keyword>
<accession>A0A0C3CUS0</accession>
<keyword evidence="2" id="KW-0812">Transmembrane</keyword>